<evidence type="ECO:0000313" key="5">
    <source>
        <dbReference type="EMBL" id="QDP81089.1"/>
    </source>
</evidence>
<dbReference type="InterPro" id="IPR013149">
    <property type="entry name" value="ADH-like_C"/>
</dbReference>
<protein>
    <submittedName>
        <fullName evidence="5">Zinc-binding dehydrogenase</fullName>
    </submittedName>
</protein>
<dbReference type="PANTHER" id="PTHR43189">
    <property type="entry name" value="ZINC-TYPE ALCOHOL DEHYDROGENASE-LIKE PROTEIN C1198.01-RELATED"/>
    <property type="match status" value="1"/>
</dbReference>
<name>A0A516NQB7_9NOCA</name>
<dbReference type="AlphaFoldDB" id="A0A516NQB7"/>
<dbReference type="Gene3D" id="3.40.50.720">
    <property type="entry name" value="NAD(P)-binding Rossmann-like Domain"/>
    <property type="match status" value="1"/>
</dbReference>
<dbReference type="GO" id="GO:0016491">
    <property type="term" value="F:oxidoreductase activity"/>
    <property type="evidence" value="ECO:0007669"/>
    <property type="project" value="UniProtKB-KW"/>
</dbReference>
<proteinExistence type="predicted"/>
<organism evidence="5 6">
    <name type="scientific">Nocardia otitidiscaviarum</name>
    <dbReference type="NCBI Taxonomy" id="1823"/>
    <lineage>
        <taxon>Bacteria</taxon>
        <taxon>Bacillati</taxon>
        <taxon>Actinomycetota</taxon>
        <taxon>Actinomycetes</taxon>
        <taxon>Mycobacteriales</taxon>
        <taxon>Nocardiaceae</taxon>
        <taxon>Nocardia</taxon>
    </lineage>
</organism>
<dbReference type="InterPro" id="IPR036291">
    <property type="entry name" value="NAD(P)-bd_dom_sf"/>
</dbReference>
<dbReference type="InterPro" id="IPR011032">
    <property type="entry name" value="GroES-like_sf"/>
</dbReference>
<feature type="region of interest" description="Disordered" evidence="2">
    <location>
        <begin position="1"/>
        <end position="36"/>
    </location>
</feature>
<evidence type="ECO:0000256" key="1">
    <source>
        <dbReference type="ARBA" id="ARBA00023002"/>
    </source>
</evidence>
<reference evidence="5 6" key="1">
    <citation type="submission" date="2019-07" db="EMBL/GenBank/DDBJ databases">
        <title>Complete Genome Sequence and Methylome Analysis of Nocardia otitidis-caviarum NEB252.</title>
        <authorList>
            <person name="Fomenkov A."/>
            <person name="Anton B.P."/>
            <person name="Vincze T."/>
            <person name="Roberts R.J."/>
        </authorList>
    </citation>
    <scope>NUCLEOTIDE SEQUENCE [LARGE SCALE GENOMIC DNA]</scope>
    <source>
        <strain evidence="5 6">NEB252</strain>
    </source>
</reference>
<evidence type="ECO:0000259" key="4">
    <source>
        <dbReference type="Pfam" id="PF08240"/>
    </source>
</evidence>
<feature type="domain" description="Alcohol dehydrogenase-like C-terminal" evidence="3">
    <location>
        <begin position="212"/>
        <end position="340"/>
    </location>
</feature>
<dbReference type="EMBL" id="CP041695">
    <property type="protein sequence ID" value="QDP81089.1"/>
    <property type="molecule type" value="Genomic_DNA"/>
</dbReference>
<keyword evidence="1" id="KW-0560">Oxidoreductase</keyword>
<dbReference type="Pfam" id="PF08240">
    <property type="entry name" value="ADH_N"/>
    <property type="match status" value="1"/>
</dbReference>
<sequence length="381" mass="40457">MPTVSDSCPVCGPEWRPPSNGTDRRWPPRSGPVGKDSEMRAVVMRDRRLVVDEVPEPVPGPGQVLVETIACGICGSDKQALDHTDAFLRASRDSGVPTFLFDPHRDLVMGHELAARVIGAGPDTPYTEGQAVVALPWALDAAGGIHGVGYSNDFPGGYGERMVLQAMALEPIPEHVPPRVAALTEPLAVGFGNVARTGIGPEGTGIVIGCGPVGLGAVAALAERGAAPIVASDPSPLRRAAALRLGAHRVIDPAAEDPVDVWRELAAPGQQLHVWVCAAVPGLLNDLLYRCPRETRILQVGAVMTDDVIRPIVGIYKDISVQMCMVYPHEEYARTLRRIAEGTVDAASLITDEVGFDGVAGAIEALRRPDDHIQILVRPDL</sequence>
<accession>A0A516NQB7</accession>
<feature type="domain" description="Alcohol dehydrogenase-like N-terminal" evidence="4">
    <location>
        <begin position="60"/>
        <end position="174"/>
    </location>
</feature>
<gene>
    <name evidence="5" type="ORF">FOH10_22585</name>
</gene>
<evidence type="ECO:0000313" key="6">
    <source>
        <dbReference type="Proteomes" id="UP000317039"/>
    </source>
</evidence>
<dbReference type="KEGG" id="nod:FOH10_22585"/>
<dbReference type="Pfam" id="PF00107">
    <property type="entry name" value="ADH_zinc_N"/>
    <property type="match status" value="1"/>
</dbReference>
<dbReference type="Gene3D" id="3.90.180.10">
    <property type="entry name" value="Medium-chain alcohol dehydrogenases, catalytic domain"/>
    <property type="match status" value="1"/>
</dbReference>
<dbReference type="SUPFAM" id="SSF51735">
    <property type="entry name" value="NAD(P)-binding Rossmann-fold domains"/>
    <property type="match status" value="1"/>
</dbReference>
<dbReference type="SUPFAM" id="SSF50129">
    <property type="entry name" value="GroES-like"/>
    <property type="match status" value="1"/>
</dbReference>
<evidence type="ECO:0000256" key="2">
    <source>
        <dbReference type="SAM" id="MobiDB-lite"/>
    </source>
</evidence>
<dbReference type="Proteomes" id="UP000317039">
    <property type="component" value="Chromosome"/>
</dbReference>
<evidence type="ECO:0000259" key="3">
    <source>
        <dbReference type="Pfam" id="PF00107"/>
    </source>
</evidence>
<dbReference type="PANTHER" id="PTHR43189:SF1">
    <property type="entry name" value="ZINC-TYPE ALCOHOL DEHYDROGENASE-LIKE PROTEIN C1198.01"/>
    <property type="match status" value="1"/>
</dbReference>
<dbReference type="InterPro" id="IPR013154">
    <property type="entry name" value="ADH-like_N"/>
</dbReference>